<feature type="signal peptide" evidence="1">
    <location>
        <begin position="1"/>
        <end position="22"/>
    </location>
</feature>
<reference evidence="2 3" key="1">
    <citation type="journal article" date="2012" name="Int. J. Syst. Evol. Microbiol.">
        <title>Vibrio caribbeanicus sp. nov., isolated from the marine sponge Scleritoderma cyanea.</title>
        <authorList>
            <person name="Hoffmann M."/>
            <person name="Monday S.R."/>
            <person name="Allard M.W."/>
            <person name="Strain E.A."/>
            <person name="Whittaker P."/>
            <person name="Naum M."/>
            <person name="McCarthy P.J."/>
            <person name="Lopez J.V."/>
            <person name="Fischer M."/>
            <person name="Brown E.W."/>
        </authorList>
    </citation>
    <scope>NUCLEOTIDE SEQUENCE [LARGE SCALE GENOMIC DNA]</scope>
    <source>
        <strain evidence="2 3">ATCC 700023</strain>
    </source>
</reference>
<organism evidence="2 3">
    <name type="scientific">Vibrio ichthyoenteri ATCC 700023</name>
    <dbReference type="NCBI Taxonomy" id="870968"/>
    <lineage>
        <taxon>Bacteria</taxon>
        <taxon>Pseudomonadati</taxon>
        <taxon>Pseudomonadota</taxon>
        <taxon>Gammaproteobacteria</taxon>
        <taxon>Vibrionales</taxon>
        <taxon>Vibrionaceae</taxon>
        <taxon>Vibrio</taxon>
    </lineage>
</organism>
<feature type="chain" id="PRO_5003393665" evidence="1">
    <location>
        <begin position="23"/>
        <end position="100"/>
    </location>
</feature>
<protein>
    <submittedName>
        <fullName evidence="2">Uncharacterized protein</fullName>
    </submittedName>
</protein>
<keyword evidence="3" id="KW-1185">Reference proteome</keyword>
<evidence type="ECO:0000256" key="1">
    <source>
        <dbReference type="SAM" id="SignalP"/>
    </source>
</evidence>
<evidence type="ECO:0000313" key="2">
    <source>
        <dbReference type="EMBL" id="EGU32066.1"/>
    </source>
</evidence>
<proteinExistence type="predicted"/>
<keyword evidence="1" id="KW-0732">Signal</keyword>
<accession>F9S700</accession>
<dbReference type="Pfam" id="PF17456">
    <property type="entry name" value="TcpS"/>
    <property type="match status" value="1"/>
</dbReference>
<dbReference type="InterPro" id="IPR020213">
    <property type="entry name" value="Toxin-coreg_pilus_synth_TcpS"/>
</dbReference>
<comment type="caution">
    <text evidence="2">The sequence shown here is derived from an EMBL/GenBank/DDBJ whole genome shotgun (WGS) entry which is preliminary data.</text>
</comment>
<dbReference type="AlphaFoldDB" id="F9S700"/>
<dbReference type="EMBL" id="AFWF01000282">
    <property type="protein sequence ID" value="EGU32066.1"/>
    <property type="molecule type" value="Genomic_DNA"/>
</dbReference>
<gene>
    <name evidence="2" type="ORF">VII00023_05367</name>
</gene>
<sequence>MIMKNKFICVSFMLAFSTVSLAQDVKFYENNISSIESLKMKLEQLELKKKILDLFNKFSNIANYNGAVNRALILAPILLMMSNQIKLFCGKLRSAMFDHE</sequence>
<evidence type="ECO:0000313" key="3">
    <source>
        <dbReference type="Proteomes" id="UP000004605"/>
    </source>
</evidence>
<dbReference type="Proteomes" id="UP000004605">
    <property type="component" value="Unassembled WGS sequence"/>
</dbReference>
<name>F9S700_9VIBR</name>